<dbReference type="FunFam" id="3.40.718.10:FF:000019">
    <property type="entry name" value="Homoisocitrate dehydrogenase"/>
    <property type="match status" value="1"/>
</dbReference>
<comment type="function">
    <text evidence="9">Catalyzes the NAD(+)-dependent oxidative decarboxylation of homoisocitrate to 2-oxoadipate (alpha-ketoadipate), a reaction involved in lysine biosynthesis through the alpha-aminoadipate pathway. In addition, has high activity with isocitrate, but is inactive with 3-isopropylmalate.</text>
</comment>
<keyword evidence="3" id="KW-0479">Metal-binding</keyword>
<comment type="similarity">
    <text evidence="2">Belongs to the isocitrate and isopropylmalate dehydrogenases family.</text>
</comment>
<protein>
    <recommendedName>
        <fullName evidence="13">Isocitrate/homoisocitrate dehydrogenase</fullName>
        <ecNumber evidence="12">1.1.1.286</ecNumber>
    </recommendedName>
    <alternativeName>
        <fullName evidence="14">Homoisocitrate dehydrogenase</fullName>
    </alternativeName>
</protein>
<evidence type="ECO:0000256" key="13">
    <source>
        <dbReference type="ARBA" id="ARBA00071278"/>
    </source>
</evidence>
<comment type="subunit">
    <text evidence="11">Homotetramer. Dimer of dimers. The homotetramer can transiently dissociate into homodimers.</text>
</comment>
<sequence>MNLQKEDAPDRRRYRIALIPGDGIGGEVVPAARQVLESLGLDLTFVELAAGWETFQREGTALPAETLAALERCHGALFGAVSSPSHRVEGYTSPIIALRRHLDLYANLRPVVSAPVPGSQPDVDLLIVRENTECLYVKQEQLEDDGETAVARRVITRRASARIARVAFERARARQAASARPGRSPRVTVVHKANVLPLTDGLFRETALAVAADYPDVAVEEQIVDSMAYRLIREPQRYDVILAPNLYGDILSDAAAALVGGLGLVASANVGDRFVVAEPVHGSAPDIAGQGIANPVATVRAAALLLAALGEPEAAGRIERAVGRVLADGIWTPDLGGTARTGQVTRAIIQALQSS</sequence>
<dbReference type="GO" id="GO:0000287">
    <property type="term" value="F:magnesium ion binding"/>
    <property type="evidence" value="ECO:0007669"/>
    <property type="project" value="InterPro"/>
</dbReference>
<dbReference type="EC" id="1.1.1.286" evidence="12"/>
<dbReference type="Proteomes" id="UP000317371">
    <property type="component" value="Unassembled WGS sequence"/>
</dbReference>
<keyword evidence="5" id="KW-0560">Oxidoreductase</keyword>
<comment type="cofactor">
    <cofactor evidence="1">
        <name>Mg(2+)</name>
        <dbReference type="ChEBI" id="CHEBI:18420"/>
    </cofactor>
</comment>
<dbReference type="GO" id="GO:0006102">
    <property type="term" value="P:isocitrate metabolic process"/>
    <property type="evidence" value="ECO:0007669"/>
    <property type="project" value="TreeGrafter"/>
</dbReference>
<dbReference type="PANTHER" id="PTHR11835:SF48">
    <property type="entry name" value="HOMOISOCITRATE DEHYDROGENASE, MITOCHONDRIAL"/>
    <property type="match status" value="1"/>
</dbReference>
<keyword evidence="4" id="KW-0460">Magnesium</keyword>
<evidence type="ECO:0000259" key="15">
    <source>
        <dbReference type="SMART" id="SM01329"/>
    </source>
</evidence>
<dbReference type="InParanoid" id="A0A540VIP7"/>
<dbReference type="RefSeq" id="WP_141609930.1">
    <property type="nucleotide sequence ID" value="NZ_VIGC02000010.1"/>
</dbReference>
<name>A0A540VIP7_9CHLR</name>
<evidence type="ECO:0000313" key="17">
    <source>
        <dbReference type="Proteomes" id="UP000317371"/>
    </source>
</evidence>
<comment type="pathway">
    <text evidence="10">Amino-acid biosynthesis; L-lysine biosynthesis via AAA pathway; L-alpha-aminoadipate from 2-oxoglutarate: step 4/5.</text>
</comment>
<evidence type="ECO:0000256" key="4">
    <source>
        <dbReference type="ARBA" id="ARBA00022842"/>
    </source>
</evidence>
<dbReference type="Pfam" id="PF00180">
    <property type="entry name" value="Iso_dh"/>
    <property type="match status" value="1"/>
</dbReference>
<dbReference type="InterPro" id="IPR019818">
    <property type="entry name" value="IsoCit/isopropylmalate_DH_CS"/>
</dbReference>
<dbReference type="FunCoup" id="A0A540VIP7">
    <property type="interactions" value="122"/>
</dbReference>
<comment type="catalytic activity">
    <reaction evidence="8">
        <text>(2R,3S)-homoisocitrate + NAD(+) = 2-oxoadipate + CO2 + NADH</text>
        <dbReference type="Rhea" id="RHEA:11900"/>
        <dbReference type="ChEBI" id="CHEBI:15404"/>
        <dbReference type="ChEBI" id="CHEBI:16526"/>
        <dbReference type="ChEBI" id="CHEBI:57499"/>
        <dbReference type="ChEBI" id="CHEBI:57540"/>
        <dbReference type="ChEBI" id="CHEBI:57945"/>
        <dbReference type="EC" id="1.1.1.286"/>
    </reaction>
    <physiologicalReaction direction="left-to-right" evidence="8">
        <dbReference type="Rhea" id="RHEA:11901"/>
    </physiologicalReaction>
</comment>
<dbReference type="SUPFAM" id="SSF53659">
    <property type="entry name" value="Isocitrate/Isopropylmalate dehydrogenase-like"/>
    <property type="match status" value="1"/>
</dbReference>
<keyword evidence="6" id="KW-0520">NAD</keyword>
<evidence type="ECO:0000256" key="3">
    <source>
        <dbReference type="ARBA" id="ARBA00022723"/>
    </source>
</evidence>
<keyword evidence="17" id="KW-1185">Reference proteome</keyword>
<accession>A0A540VIP7</accession>
<dbReference type="GO" id="GO:0047046">
    <property type="term" value="F:homoisocitrate dehydrogenase activity"/>
    <property type="evidence" value="ECO:0007669"/>
    <property type="project" value="TreeGrafter"/>
</dbReference>
<dbReference type="PROSITE" id="PS00470">
    <property type="entry name" value="IDH_IMDH"/>
    <property type="match status" value="1"/>
</dbReference>
<evidence type="ECO:0000256" key="11">
    <source>
        <dbReference type="ARBA" id="ARBA00063123"/>
    </source>
</evidence>
<dbReference type="SMART" id="SM01329">
    <property type="entry name" value="Iso_dh"/>
    <property type="match status" value="1"/>
</dbReference>
<dbReference type="GO" id="GO:0009085">
    <property type="term" value="P:lysine biosynthetic process"/>
    <property type="evidence" value="ECO:0007669"/>
    <property type="project" value="TreeGrafter"/>
</dbReference>
<dbReference type="GO" id="GO:0004449">
    <property type="term" value="F:isocitrate dehydrogenase (NAD+) activity"/>
    <property type="evidence" value="ECO:0007669"/>
    <property type="project" value="TreeGrafter"/>
</dbReference>
<dbReference type="AlphaFoldDB" id="A0A540VIP7"/>
<proteinExistence type="inferred from homology"/>
<dbReference type="OrthoDB" id="9806254at2"/>
<dbReference type="GO" id="GO:0006099">
    <property type="term" value="P:tricarboxylic acid cycle"/>
    <property type="evidence" value="ECO:0007669"/>
    <property type="project" value="TreeGrafter"/>
</dbReference>
<evidence type="ECO:0000313" key="16">
    <source>
        <dbReference type="EMBL" id="TQE96013.1"/>
    </source>
</evidence>
<evidence type="ECO:0000256" key="8">
    <source>
        <dbReference type="ARBA" id="ARBA00051094"/>
    </source>
</evidence>
<evidence type="ECO:0000256" key="2">
    <source>
        <dbReference type="ARBA" id="ARBA00007769"/>
    </source>
</evidence>
<dbReference type="GO" id="GO:0033708">
    <property type="term" value="F:isocitrate-homoisocitrate dehydrogenase activity"/>
    <property type="evidence" value="ECO:0007669"/>
    <property type="project" value="UniProtKB-EC"/>
</dbReference>
<dbReference type="InterPro" id="IPR024084">
    <property type="entry name" value="IsoPropMal-DH-like_dom"/>
</dbReference>
<evidence type="ECO:0000256" key="12">
    <source>
        <dbReference type="ARBA" id="ARBA00066849"/>
    </source>
</evidence>
<comment type="caution">
    <text evidence="16">The sequence shown here is derived from an EMBL/GenBank/DDBJ whole genome shotgun (WGS) entry which is preliminary data.</text>
</comment>
<evidence type="ECO:0000256" key="7">
    <source>
        <dbReference type="ARBA" id="ARBA00050979"/>
    </source>
</evidence>
<evidence type="ECO:0000256" key="14">
    <source>
        <dbReference type="ARBA" id="ARBA00076472"/>
    </source>
</evidence>
<gene>
    <name evidence="16" type="ORF">FKZ61_09755</name>
</gene>
<dbReference type="GO" id="GO:0051287">
    <property type="term" value="F:NAD binding"/>
    <property type="evidence" value="ECO:0007669"/>
    <property type="project" value="InterPro"/>
</dbReference>
<feature type="domain" description="Isopropylmalate dehydrogenase-like" evidence="15">
    <location>
        <begin position="15"/>
        <end position="348"/>
    </location>
</feature>
<organism evidence="16 17">
    <name type="scientific">Litorilinea aerophila</name>
    <dbReference type="NCBI Taxonomy" id="1204385"/>
    <lineage>
        <taxon>Bacteria</taxon>
        <taxon>Bacillati</taxon>
        <taxon>Chloroflexota</taxon>
        <taxon>Caldilineae</taxon>
        <taxon>Caldilineales</taxon>
        <taxon>Caldilineaceae</taxon>
        <taxon>Litorilinea</taxon>
    </lineage>
</organism>
<reference evidence="16 17" key="1">
    <citation type="submission" date="2019-06" db="EMBL/GenBank/DDBJ databases">
        <title>Genome sequence of Litorilinea aerophila BAA-2444.</title>
        <authorList>
            <person name="Maclea K.S."/>
            <person name="Maurais E.G."/>
            <person name="Iannazzi L.C."/>
        </authorList>
    </citation>
    <scope>NUCLEOTIDE SEQUENCE [LARGE SCALE GENOMIC DNA]</scope>
    <source>
        <strain evidence="16 17">ATCC BAA-2444</strain>
    </source>
</reference>
<dbReference type="PANTHER" id="PTHR11835">
    <property type="entry name" value="DECARBOXYLATING DEHYDROGENASES-ISOCITRATE, ISOPROPYLMALATE, TARTRATE"/>
    <property type="match status" value="1"/>
</dbReference>
<comment type="catalytic activity">
    <reaction evidence="7">
        <text>D-threo-isocitrate + NAD(+) = 2-oxoglutarate + CO2 + NADH</text>
        <dbReference type="Rhea" id="RHEA:23632"/>
        <dbReference type="ChEBI" id="CHEBI:15562"/>
        <dbReference type="ChEBI" id="CHEBI:16526"/>
        <dbReference type="ChEBI" id="CHEBI:16810"/>
        <dbReference type="ChEBI" id="CHEBI:57540"/>
        <dbReference type="ChEBI" id="CHEBI:57945"/>
        <dbReference type="EC" id="1.1.1.286"/>
    </reaction>
    <physiologicalReaction direction="left-to-right" evidence="7">
        <dbReference type="Rhea" id="RHEA:23633"/>
    </physiologicalReaction>
</comment>
<evidence type="ECO:0000256" key="9">
    <source>
        <dbReference type="ARBA" id="ARBA00054060"/>
    </source>
</evidence>
<evidence type="ECO:0000256" key="10">
    <source>
        <dbReference type="ARBA" id="ARBA00060720"/>
    </source>
</evidence>
<dbReference type="Gene3D" id="3.40.718.10">
    <property type="entry name" value="Isopropylmalate Dehydrogenase"/>
    <property type="match status" value="1"/>
</dbReference>
<dbReference type="EMBL" id="VIGC01000010">
    <property type="protein sequence ID" value="TQE96013.1"/>
    <property type="molecule type" value="Genomic_DNA"/>
</dbReference>
<evidence type="ECO:0000256" key="6">
    <source>
        <dbReference type="ARBA" id="ARBA00023027"/>
    </source>
</evidence>
<evidence type="ECO:0000256" key="1">
    <source>
        <dbReference type="ARBA" id="ARBA00001946"/>
    </source>
</evidence>
<evidence type="ECO:0000256" key="5">
    <source>
        <dbReference type="ARBA" id="ARBA00023002"/>
    </source>
</evidence>